<dbReference type="AlphaFoldDB" id="A0A426ZFH9"/>
<dbReference type="EMBL" id="AMZH03006875">
    <property type="protein sequence ID" value="RRT62729.1"/>
    <property type="molecule type" value="Genomic_DNA"/>
</dbReference>
<gene>
    <name evidence="1" type="ORF">B296_00039886</name>
</gene>
<proteinExistence type="predicted"/>
<organism evidence="1 2">
    <name type="scientific">Ensete ventricosum</name>
    <name type="common">Abyssinian banana</name>
    <name type="synonym">Musa ensete</name>
    <dbReference type="NCBI Taxonomy" id="4639"/>
    <lineage>
        <taxon>Eukaryota</taxon>
        <taxon>Viridiplantae</taxon>
        <taxon>Streptophyta</taxon>
        <taxon>Embryophyta</taxon>
        <taxon>Tracheophyta</taxon>
        <taxon>Spermatophyta</taxon>
        <taxon>Magnoliopsida</taxon>
        <taxon>Liliopsida</taxon>
        <taxon>Zingiberales</taxon>
        <taxon>Musaceae</taxon>
        <taxon>Ensete</taxon>
    </lineage>
</organism>
<reference evidence="1 2" key="1">
    <citation type="journal article" date="2014" name="Agronomy (Basel)">
        <title>A Draft Genome Sequence for Ensete ventricosum, the Drought-Tolerant Tree Against Hunger.</title>
        <authorList>
            <person name="Harrison J."/>
            <person name="Moore K.A."/>
            <person name="Paszkiewicz K."/>
            <person name="Jones T."/>
            <person name="Grant M."/>
            <person name="Ambacheew D."/>
            <person name="Muzemil S."/>
            <person name="Studholme D.J."/>
        </authorList>
    </citation>
    <scope>NUCLEOTIDE SEQUENCE [LARGE SCALE GENOMIC DNA]</scope>
</reference>
<comment type="caution">
    <text evidence="1">The sequence shown here is derived from an EMBL/GenBank/DDBJ whole genome shotgun (WGS) entry which is preliminary data.</text>
</comment>
<protein>
    <submittedName>
        <fullName evidence="1">Uncharacterized protein</fullName>
    </submittedName>
</protein>
<evidence type="ECO:0000313" key="2">
    <source>
        <dbReference type="Proteomes" id="UP000287651"/>
    </source>
</evidence>
<name>A0A426ZFH9_ENSVE</name>
<dbReference type="Proteomes" id="UP000287651">
    <property type="component" value="Unassembled WGS sequence"/>
</dbReference>
<accession>A0A426ZFH9</accession>
<evidence type="ECO:0000313" key="1">
    <source>
        <dbReference type="EMBL" id="RRT62729.1"/>
    </source>
</evidence>
<sequence>MRWPHASSASLPPSKILARASQVGSFIHPPRLISSPLTSFLVRFCYPVWISFLKRMRFFDLDGRNSISVVLRTLDWTSGKQDGMGNFECNKGMFRAVGELDCSGAHIRLKQPGKSEDKVECKATDSRAMGTTAPWYRTCGTSMELPILCSHEGRALGHERDRGATKCNWEPRGMLQLEQKIEDSAKTRRCSVRKGFDKGPQFSLWHLEEVRRRQSLKDRYLPVLGIGTPRPETTTGDASVSIKKVEFTKRGPLGSSKESFGSTEGTPLTELLFF</sequence>